<evidence type="ECO:0000259" key="7">
    <source>
        <dbReference type="PROSITE" id="PS50004"/>
    </source>
</evidence>
<dbReference type="InterPro" id="IPR036213">
    <property type="entry name" value="Calpain_III_sf"/>
</dbReference>
<dbReference type="Pfam" id="PF00168">
    <property type="entry name" value="C2"/>
    <property type="match status" value="1"/>
</dbReference>
<dbReference type="InterPro" id="IPR000008">
    <property type="entry name" value="C2_dom"/>
</dbReference>
<evidence type="ECO:0000256" key="1">
    <source>
        <dbReference type="ARBA" id="ARBA00007623"/>
    </source>
</evidence>
<dbReference type="Gene3D" id="2.60.120.380">
    <property type="match status" value="1"/>
</dbReference>
<dbReference type="PROSITE" id="PS50203">
    <property type="entry name" value="CALPAIN_CAT"/>
    <property type="match status" value="1"/>
</dbReference>
<dbReference type="InterPro" id="IPR000169">
    <property type="entry name" value="Pept_cys_AS"/>
</dbReference>
<dbReference type="InterPro" id="IPR022684">
    <property type="entry name" value="Calpain_cysteine_protease"/>
</dbReference>
<protein>
    <recommendedName>
        <fullName evidence="11">Calpain-5</fullName>
    </recommendedName>
</protein>
<dbReference type="SUPFAM" id="SSF49758">
    <property type="entry name" value="Calpain large subunit, middle domain (domain III)"/>
    <property type="match status" value="1"/>
</dbReference>
<dbReference type="SMART" id="SM00239">
    <property type="entry name" value="C2"/>
    <property type="match status" value="1"/>
</dbReference>
<dbReference type="InterPro" id="IPR022683">
    <property type="entry name" value="Calpain_III"/>
</dbReference>
<reference evidence="9" key="1">
    <citation type="journal article" date="2023" name="Mol. Biol. Evol.">
        <title>Third-Generation Sequencing Reveals the Adaptive Role of the Epigenome in Three Deep-Sea Polychaetes.</title>
        <authorList>
            <person name="Perez M."/>
            <person name="Aroh O."/>
            <person name="Sun Y."/>
            <person name="Lan Y."/>
            <person name="Juniper S.K."/>
            <person name="Young C.R."/>
            <person name="Angers B."/>
            <person name="Qian P.Y."/>
        </authorList>
    </citation>
    <scope>NUCLEOTIDE SEQUENCE</scope>
    <source>
        <strain evidence="9">R07B-5</strain>
    </source>
</reference>
<dbReference type="CDD" id="cd04046">
    <property type="entry name" value="C2_Calpain"/>
    <property type="match status" value="1"/>
</dbReference>
<organism evidence="9 10">
    <name type="scientific">Ridgeia piscesae</name>
    <name type="common">Tubeworm</name>
    <dbReference type="NCBI Taxonomy" id="27915"/>
    <lineage>
        <taxon>Eukaryota</taxon>
        <taxon>Metazoa</taxon>
        <taxon>Spiralia</taxon>
        <taxon>Lophotrochozoa</taxon>
        <taxon>Annelida</taxon>
        <taxon>Polychaeta</taxon>
        <taxon>Sedentaria</taxon>
        <taxon>Canalipalpata</taxon>
        <taxon>Sabellida</taxon>
        <taxon>Siboglinidae</taxon>
        <taxon>Ridgeia</taxon>
    </lineage>
</organism>
<evidence type="ECO:0000256" key="4">
    <source>
        <dbReference type="ARBA" id="ARBA00022807"/>
    </source>
</evidence>
<dbReference type="PANTHER" id="PTHR10183">
    <property type="entry name" value="CALPAIN"/>
    <property type="match status" value="1"/>
</dbReference>
<dbReference type="PROSITE" id="PS50004">
    <property type="entry name" value="C2"/>
    <property type="match status" value="1"/>
</dbReference>
<evidence type="ECO:0000313" key="9">
    <source>
        <dbReference type="EMBL" id="KAK2171005.1"/>
    </source>
</evidence>
<feature type="active site" evidence="5 6">
    <location>
        <position position="262"/>
    </location>
</feature>
<evidence type="ECO:0000256" key="2">
    <source>
        <dbReference type="ARBA" id="ARBA00022670"/>
    </source>
</evidence>
<evidence type="ECO:0008006" key="11">
    <source>
        <dbReference type="Google" id="ProtNLM"/>
    </source>
</evidence>
<dbReference type="PROSITE" id="PS00139">
    <property type="entry name" value="THIOL_PROTEASE_CYS"/>
    <property type="match status" value="1"/>
</dbReference>
<feature type="domain" description="Calpain catalytic" evidence="8">
    <location>
        <begin position="36"/>
        <end position="354"/>
    </location>
</feature>
<dbReference type="SUPFAM" id="SSF49562">
    <property type="entry name" value="C2 domain (Calcium/lipid-binding domain, CaLB)"/>
    <property type="match status" value="1"/>
</dbReference>
<dbReference type="PANTHER" id="PTHR10183:SF379">
    <property type="entry name" value="CALPAIN-5"/>
    <property type="match status" value="1"/>
</dbReference>
<feature type="active site" evidence="5 6">
    <location>
        <position position="295"/>
    </location>
</feature>
<evidence type="ECO:0000256" key="5">
    <source>
        <dbReference type="PIRSR" id="PIRSR622684-1"/>
    </source>
</evidence>
<dbReference type="Gene3D" id="3.90.70.10">
    <property type="entry name" value="Cysteine proteinases"/>
    <property type="match status" value="1"/>
</dbReference>
<evidence type="ECO:0000313" key="10">
    <source>
        <dbReference type="Proteomes" id="UP001209878"/>
    </source>
</evidence>
<sequence length="649" mass="72676">MLSRLTSELGVFSSPKDYRGQNYEALRKESQGSGTLFTDPLFPADDKALSSTPGKFKNIEWKRPKDICEDPKLFVDGASSNDLIQGQLGNCWFVAACSCLAIHKEIWHKVIPDHHEQEWSTENPDRYAGIFHFNLWSHGEWLDVIIDDQLPTSNGSLVFVHSTSRNEFWSALVEKAYAKLFGSYEALDGGELAEALEDFTGGVAEPIDFATIKVADDEEAQKELFDMLKKEAGYKSLMAASIPAASSEEMEARTDMGLVKGHAYGITAVKRVPLEGTGILNMFNRDKISMIRLRNPWGGKEWNGRFSDGSKEWENIASDSRSKIGLTFEDDGEFWMLFEDFCKFFMNAAVCRVINTSVLSLRKTWTEALLAGEWRAGRDGGCINNKDTFLQNPQYAFSVGDSEDDVLLSLMQKGGRGENEEKMTIGFTILKVEENRRYRLHHLPQVTKSSMFRNSRSVILRHGLGKGRYCVVPTTFESKLVRPFLLRIYTSSASSAMELKDDEPQPSALSSILGCLPCFKMPVLLTQVIVLKAVGLEGKKETSSPDPFCTISCEGEKVKTPVCKDTLNPEWNTGAIFYRAQPTTKQIKISVWNSNMMRDELMGVVRIDARTETTNEILELGLTEKNDPGTKRPGTVFVRLLVSSNLQAL</sequence>
<keyword evidence="3 6" id="KW-0378">Hydrolase</keyword>
<dbReference type="SMART" id="SM00720">
    <property type="entry name" value="calpain_III"/>
    <property type="match status" value="1"/>
</dbReference>
<dbReference type="InterPro" id="IPR035892">
    <property type="entry name" value="C2_domain_sf"/>
</dbReference>
<dbReference type="InterPro" id="IPR022682">
    <property type="entry name" value="Calpain_domain_III"/>
</dbReference>
<dbReference type="GO" id="GO:0006508">
    <property type="term" value="P:proteolysis"/>
    <property type="evidence" value="ECO:0007669"/>
    <property type="project" value="UniProtKB-KW"/>
</dbReference>
<evidence type="ECO:0000256" key="6">
    <source>
        <dbReference type="PROSITE-ProRule" id="PRU00239"/>
    </source>
</evidence>
<dbReference type="SUPFAM" id="SSF54001">
    <property type="entry name" value="Cysteine proteinases"/>
    <property type="match status" value="1"/>
</dbReference>
<dbReference type="InterPro" id="IPR033884">
    <property type="entry name" value="C2_Calpain"/>
</dbReference>
<gene>
    <name evidence="9" type="ORF">NP493_1113g00027</name>
</gene>
<dbReference type="FunFam" id="2.60.120.380:FF:000003">
    <property type="entry name" value="Calpain 5"/>
    <property type="match status" value="1"/>
</dbReference>
<comment type="caution">
    <text evidence="9">The sequence shown here is derived from an EMBL/GenBank/DDBJ whole genome shotgun (WGS) entry which is preliminary data.</text>
</comment>
<name>A0AAD9KH45_RIDPI</name>
<keyword evidence="2 6" id="KW-0645">Protease</keyword>
<dbReference type="InterPro" id="IPR038765">
    <property type="entry name" value="Papain-like_cys_pep_sf"/>
</dbReference>
<proteinExistence type="inferred from homology"/>
<dbReference type="GO" id="GO:0005737">
    <property type="term" value="C:cytoplasm"/>
    <property type="evidence" value="ECO:0007669"/>
    <property type="project" value="TreeGrafter"/>
</dbReference>
<dbReference type="GO" id="GO:0004198">
    <property type="term" value="F:calcium-dependent cysteine-type endopeptidase activity"/>
    <property type="evidence" value="ECO:0007669"/>
    <property type="project" value="InterPro"/>
</dbReference>
<feature type="active site" evidence="5 6">
    <location>
        <position position="91"/>
    </location>
</feature>
<comment type="similarity">
    <text evidence="1">Belongs to the peptidase C2 family.</text>
</comment>
<dbReference type="FunFam" id="3.90.70.10:FF:000114">
    <property type="entry name" value="Calpain a"/>
    <property type="match status" value="1"/>
</dbReference>
<dbReference type="Pfam" id="PF00648">
    <property type="entry name" value="Peptidase_C2"/>
    <property type="match status" value="1"/>
</dbReference>
<dbReference type="Gene3D" id="2.60.40.150">
    <property type="entry name" value="C2 domain"/>
    <property type="match status" value="1"/>
</dbReference>
<dbReference type="Proteomes" id="UP001209878">
    <property type="component" value="Unassembled WGS sequence"/>
</dbReference>
<evidence type="ECO:0000256" key="3">
    <source>
        <dbReference type="ARBA" id="ARBA00022801"/>
    </source>
</evidence>
<keyword evidence="10" id="KW-1185">Reference proteome</keyword>
<feature type="domain" description="C2" evidence="7">
    <location>
        <begin position="500"/>
        <end position="622"/>
    </location>
</feature>
<dbReference type="InterPro" id="IPR001300">
    <property type="entry name" value="Peptidase_C2_calpain_cat"/>
</dbReference>
<dbReference type="EMBL" id="JAODUO010001115">
    <property type="protein sequence ID" value="KAK2171005.1"/>
    <property type="molecule type" value="Genomic_DNA"/>
</dbReference>
<keyword evidence="4 6" id="KW-0788">Thiol protease</keyword>
<dbReference type="CDD" id="cd00044">
    <property type="entry name" value="CysPc"/>
    <property type="match status" value="1"/>
</dbReference>
<dbReference type="PRINTS" id="PR00704">
    <property type="entry name" value="CALPAIN"/>
</dbReference>
<dbReference type="Pfam" id="PF01067">
    <property type="entry name" value="Calpain_III"/>
    <property type="match status" value="1"/>
</dbReference>
<dbReference type="AlphaFoldDB" id="A0AAD9KH45"/>
<dbReference type="SMART" id="SM00230">
    <property type="entry name" value="CysPc"/>
    <property type="match status" value="1"/>
</dbReference>
<evidence type="ECO:0000259" key="8">
    <source>
        <dbReference type="PROSITE" id="PS50203"/>
    </source>
</evidence>
<accession>A0AAD9KH45</accession>